<gene>
    <name evidence="1" type="ORF">S01H4_51159</name>
</gene>
<evidence type="ECO:0000313" key="1">
    <source>
        <dbReference type="EMBL" id="GAG97203.1"/>
    </source>
</evidence>
<dbReference type="EMBL" id="BART01029108">
    <property type="protein sequence ID" value="GAG97203.1"/>
    <property type="molecule type" value="Genomic_DNA"/>
</dbReference>
<proteinExistence type="predicted"/>
<comment type="caution">
    <text evidence="1">The sequence shown here is derived from an EMBL/GenBank/DDBJ whole genome shotgun (WGS) entry which is preliminary data.</text>
</comment>
<accession>X1CLY8</accession>
<name>X1CLY8_9ZZZZ</name>
<reference evidence="1" key="1">
    <citation type="journal article" date="2014" name="Front. Microbiol.">
        <title>High frequency of phylogenetically diverse reductive dehalogenase-homologous genes in deep subseafloor sedimentary metagenomes.</title>
        <authorList>
            <person name="Kawai M."/>
            <person name="Futagami T."/>
            <person name="Toyoda A."/>
            <person name="Takaki Y."/>
            <person name="Nishi S."/>
            <person name="Hori S."/>
            <person name="Arai W."/>
            <person name="Tsubouchi T."/>
            <person name="Morono Y."/>
            <person name="Uchiyama I."/>
            <person name="Ito T."/>
            <person name="Fujiyama A."/>
            <person name="Inagaki F."/>
            <person name="Takami H."/>
        </authorList>
    </citation>
    <scope>NUCLEOTIDE SEQUENCE</scope>
    <source>
        <strain evidence="1">Expedition CK06-06</strain>
    </source>
</reference>
<protein>
    <submittedName>
        <fullName evidence="1">Uncharacterized protein</fullName>
    </submittedName>
</protein>
<organism evidence="1">
    <name type="scientific">marine sediment metagenome</name>
    <dbReference type="NCBI Taxonomy" id="412755"/>
    <lineage>
        <taxon>unclassified sequences</taxon>
        <taxon>metagenomes</taxon>
        <taxon>ecological metagenomes</taxon>
    </lineage>
</organism>
<sequence>MDKKVKLTYILLLSRGSPNKKLIMTQMKSDTHNIEFMDIIDFVVQYKSKAYARLINRCI</sequence>
<dbReference type="AlphaFoldDB" id="X1CLY8"/>